<reference evidence="8 9" key="1">
    <citation type="submission" date="2021-06" db="EMBL/GenBank/DDBJ databases">
        <authorList>
            <person name="Palmer J.M."/>
        </authorList>
    </citation>
    <scope>NUCLEOTIDE SEQUENCE [LARGE SCALE GENOMIC DNA]</scope>
    <source>
        <strain evidence="8 9">CL_MEX2019</strain>
        <tissue evidence="8">Muscle</tissue>
    </source>
</reference>
<keyword evidence="4" id="KW-0325">Glycoprotein</keyword>
<feature type="disulfide bond" evidence="5">
    <location>
        <begin position="187"/>
        <end position="196"/>
    </location>
</feature>
<keyword evidence="5" id="KW-0245">EGF-like domain</keyword>
<gene>
    <name evidence="8" type="ORF">CHARACLAT_011834</name>
</gene>
<evidence type="ECO:0000259" key="6">
    <source>
        <dbReference type="PROSITE" id="PS50026"/>
    </source>
</evidence>
<evidence type="ECO:0000256" key="3">
    <source>
        <dbReference type="ARBA" id="ARBA00023157"/>
    </source>
</evidence>
<feature type="domain" description="TB" evidence="7">
    <location>
        <begin position="298"/>
        <end position="341"/>
    </location>
</feature>
<keyword evidence="1" id="KW-0732">Signal</keyword>
<dbReference type="Gene3D" id="3.90.290.10">
    <property type="entry name" value="TGF-beta binding (TB) domain"/>
    <property type="match status" value="1"/>
</dbReference>
<dbReference type="EMBL" id="JAHUTJ010009000">
    <property type="protein sequence ID" value="MED6267412.1"/>
    <property type="molecule type" value="Genomic_DNA"/>
</dbReference>
<accession>A0ABU7CXK3</accession>
<sequence length="344" mass="37644">LQGIAAKQGGEELVMDAIHYIRDVHLSLVVEGNEARPSKQQQPAMLPGYGHHQYYSACVVSKVEAQDIEEVKPEEIGTMARHLEAIELTETSQKPEVSFVVVDRITWLLPVLAEGFPTLYDSLQSSKMSASETSVNPIVILNVSKDSFQQRHGIGGSPGRLRNGGRVVCPLTCMNGGVCSSRNHCLCPPGFTGRLCQFPLQQAQAAHGNRQPVYPASLKPDGQKLVEHTAMGRTQMTHAVFPLPLSQVGHHSSEVQINVRVHHTPDTSVVILPHDQADAIPPHKTVTRPFPVRHKPKGRCFQETTPKQACNSTPLPVLTNQEDCCGSVGNSWGQNKCYQCPKLP</sequence>
<dbReference type="Gene3D" id="2.10.25.10">
    <property type="entry name" value="Laminin"/>
    <property type="match status" value="1"/>
</dbReference>
<evidence type="ECO:0000259" key="7">
    <source>
        <dbReference type="PROSITE" id="PS51364"/>
    </source>
</evidence>
<comment type="caution">
    <text evidence="5">Lacks conserved residue(s) required for the propagation of feature annotation.</text>
</comment>
<evidence type="ECO:0000256" key="2">
    <source>
        <dbReference type="ARBA" id="ARBA00022737"/>
    </source>
</evidence>
<evidence type="ECO:0000256" key="1">
    <source>
        <dbReference type="ARBA" id="ARBA00022729"/>
    </source>
</evidence>
<dbReference type="PROSITE" id="PS51364">
    <property type="entry name" value="TB"/>
    <property type="match status" value="1"/>
</dbReference>
<dbReference type="CDD" id="cd00054">
    <property type="entry name" value="EGF_CA"/>
    <property type="match status" value="1"/>
</dbReference>
<evidence type="ECO:0000313" key="9">
    <source>
        <dbReference type="Proteomes" id="UP001352852"/>
    </source>
</evidence>
<keyword evidence="3 5" id="KW-1015">Disulfide bond</keyword>
<feature type="non-terminal residue" evidence="8">
    <location>
        <position position="1"/>
    </location>
</feature>
<evidence type="ECO:0000256" key="4">
    <source>
        <dbReference type="ARBA" id="ARBA00023180"/>
    </source>
</evidence>
<keyword evidence="2" id="KW-0677">Repeat</keyword>
<evidence type="ECO:0000313" key="8">
    <source>
        <dbReference type="EMBL" id="MED6267412.1"/>
    </source>
</evidence>
<protein>
    <submittedName>
        <fullName evidence="8">Uncharacterized protein</fullName>
    </submittedName>
</protein>
<dbReference type="Pfam" id="PF00683">
    <property type="entry name" value="TB"/>
    <property type="match status" value="1"/>
</dbReference>
<proteinExistence type="predicted"/>
<organism evidence="8 9">
    <name type="scientific">Characodon lateralis</name>
    <dbReference type="NCBI Taxonomy" id="208331"/>
    <lineage>
        <taxon>Eukaryota</taxon>
        <taxon>Metazoa</taxon>
        <taxon>Chordata</taxon>
        <taxon>Craniata</taxon>
        <taxon>Vertebrata</taxon>
        <taxon>Euteleostomi</taxon>
        <taxon>Actinopterygii</taxon>
        <taxon>Neopterygii</taxon>
        <taxon>Teleostei</taxon>
        <taxon>Neoteleostei</taxon>
        <taxon>Acanthomorphata</taxon>
        <taxon>Ovalentaria</taxon>
        <taxon>Atherinomorphae</taxon>
        <taxon>Cyprinodontiformes</taxon>
        <taxon>Goodeidae</taxon>
        <taxon>Characodon</taxon>
    </lineage>
</organism>
<dbReference type="SUPFAM" id="SSF57196">
    <property type="entry name" value="EGF/Laminin"/>
    <property type="match status" value="1"/>
</dbReference>
<feature type="domain" description="EGF-like" evidence="6">
    <location>
        <begin position="165"/>
        <end position="197"/>
    </location>
</feature>
<dbReference type="SUPFAM" id="SSF57581">
    <property type="entry name" value="TB module/8-cys domain"/>
    <property type="match status" value="1"/>
</dbReference>
<evidence type="ECO:0000256" key="5">
    <source>
        <dbReference type="PROSITE-ProRule" id="PRU00076"/>
    </source>
</evidence>
<dbReference type="SMART" id="SM00181">
    <property type="entry name" value="EGF"/>
    <property type="match status" value="1"/>
</dbReference>
<feature type="disulfide bond" evidence="5">
    <location>
        <begin position="169"/>
        <end position="179"/>
    </location>
</feature>
<dbReference type="PROSITE" id="PS00022">
    <property type="entry name" value="EGF_1"/>
    <property type="match status" value="1"/>
</dbReference>
<comment type="caution">
    <text evidence="8">The sequence shown here is derived from an EMBL/GenBank/DDBJ whole genome shotgun (WGS) entry which is preliminary data.</text>
</comment>
<dbReference type="Proteomes" id="UP001352852">
    <property type="component" value="Unassembled WGS sequence"/>
</dbReference>
<dbReference type="PROSITE" id="PS01186">
    <property type="entry name" value="EGF_2"/>
    <property type="match status" value="1"/>
</dbReference>
<dbReference type="InterPro" id="IPR036773">
    <property type="entry name" value="TB_dom_sf"/>
</dbReference>
<feature type="non-terminal residue" evidence="8">
    <location>
        <position position="344"/>
    </location>
</feature>
<keyword evidence="9" id="KW-1185">Reference proteome</keyword>
<dbReference type="PROSITE" id="PS50026">
    <property type="entry name" value="EGF_3"/>
    <property type="match status" value="1"/>
</dbReference>
<dbReference type="InterPro" id="IPR000742">
    <property type="entry name" value="EGF"/>
</dbReference>
<dbReference type="InterPro" id="IPR017878">
    <property type="entry name" value="TB_dom"/>
</dbReference>
<name>A0ABU7CXK3_9TELE</name>